<dbReference type="PANTHER" id="PTHR43685:SF2">
    <property type="entry name" value="GLYCOSYLTRANSFERASE 2-LIKE DOMAIN-CONTAINING PROTEIN"/>
    <property type="match status" value="1"/>
</dbReference>
<dbReference type="EMBL" id="JBHFNQ010000254">
    <property type="protein sequence ID" value="MFB2881910.1"/>
    <property type="molecule type" value="Genomic_DNA"/>
</dbReference>
<evidence type="ECO:0000313" key="2">
    <source>
        <dbReference type="EMBL" id="MFB2881910.1"/>
    </source>
</evidence>
<gene>
    <name evidence="2" type="ORF">ACE1CC_34115</name>
</gene>
<dbReference type="InterPro" id="IPR029044">
    <property type="entry name" value="Nucleotide-diphossugar_trans"/>
</dbReference>
<dbReference type="CDD" id="cd00761">
    <property type="entry name" value="Glyco_tranf_GTA_type"/>
    <property type="match status" value="1"/>
</dbReference>
<protein>
    <submittedName>
        <fullName evidence="2">Glycosyltransferase</fullName>
        <ecNumber evidence="2">2.4.-.-</ecNumber>
    </submittedName>
</protein>
<keyword evidence="2" id="KW-0328">Glycosyltransferase</keyword>
<proteinExistence type="predicted"/>
<reference evidence="2 3" key="1">
    <citation type="submission" date="2024-09" db="EMBL/GenBank/DDBJ databases">
        <title>Floridaenema gen nov. (Aerosakkonemataceae, Aerosakkonematales ord. nov., Cyanobacteria) from benthic tropical and subtropical fresh waters, with the description of four new species.</title>
        <authorList>
            <person name="Moretto J.A."/>
            <person name="Berthold D.E."/>
            <person name="Lefler F.W."/>
            <person name="Huang I.-S."/>
            <person name="Laughinghouse H. IV."/>
        </authorList>
    </citation>
    <scope>NUCLEOTIDE SEQUENCE [LARGE SCALE GENOMIC DNA]</scope>
    <source>
        <strain evidence="2 3">BLCC-F46</strain>
    </source>
</reference>
<keyword evidence="2" id="KW-0808">Transferase</keyword>
<feature type="domain" description="Glycosyltransferase 2-like prokaryotic type" evidence="1">
    <location>
        <begin position="5"/>
        <end position="208"/>
    </location>
</feature>
<sequence length="328" mass="37702">MPLISVIIPAYNSEKTIRETIESVLKQTFSDFELIVINDGSTDRTLEIASSIKDARIKVFSYSNAGGAVSRNRGFSHSLGEFIAFLDADDLWTPDKLEAQLKALKENPEAAVAYSWLNAIDESGKFLRKGNHRTEIGDIFTQLYLIPFVETGSNPLIRRQAFIDVNGFDESLTASQDYDLYLRLAARYEFIAVPFPQVLYRISSHTMSANVRRQEATSLFVRERAFNESPKPLPLELKRYSIANFYKDIMFRLLNMPPKKERGWEAARLLWNAIKYDPELLRRRIIWKVLLRIAAITMLPSQQAEILLKKMNKLADISTLFVLMRREP</sequence>
<dbReference type="Gene3D" id="3.90.550.10">
    <property type="entry name" value="Spore Coat Polysaccharide Biosynthesis Protein SpsA, Chain A"/>
    <property type="match status" value="1"/>
</dbReference>
<dbReference type="GO" id="GO:0016757">
    <property type="term" value="F:glycosyltransferase activity"/>
    <property type="evidence" value="ECO:0007669"/>
    <property type="project" value="UniProtKB-KW"/>
</dbReference>
<dbReference type="RefSeq" id="WP_413274875.1">
    <property type="nucleotide sequence ID" value="NZ_JBHFNQ010000254.1"/>
</dbReference>
<dbReference type="InterPro" id="IPR050834">
    <property type="entry name" value="Glycosyltransf_2"/>
</dbReference>
<dbReference type="Proteomes" id="UP001576774">
    <property type="component" value="Unassembled WGS sequence"/>
</dbReference>
<evidence type="ECO:0000259" key="1">
    <source>
        <dbReference type="Pfam" id="PF10111"/>
    </source>
</evidence>
<name>A0ABV4XGG7_9CYAN</name>
<evidence type="ECO:0000313" key="3">
    <source>
        <dbReference type="Proteomes" id="UP001576774"/>
    </source>
</evidence>
<organism evidence="2 3">
    <name type="scientific">Floridaenema aerugineum BLCC-F46</name>
    <dbReference type="NCBI Taxonomy" id="3153654"/>
    <lineage>
        <taxon>Bacteria</taxon>
        <taxon>Bacillati</taxon>
        <taxon>Cyanobacteriota</taxon>
        <taxon>Cyanophyceae</taxon>
        <taxon>Oscillatoriophycideae</taxon>
        <taxon>Aerosakkonematales</taxon>
        <taxon>Aerosakkonemataceae</taxon>
        <taxon>Floridanema</taxon>
        <taxon>Floridanema aerugineum</taxon>
    </lineage>
</organism>
<dbReference type="EC" id="2.4.-.-" evidence="2"/>
<comment type="caution">
    <text evidence="2">The sequence shown here is derived from an EMBL/GenBank/DDBJ whole genome shotgun (WGS) entry which is preliminary data.</text>
</comment>
<accession>A0ABV4XGG7</accession>
<dbReference type="SUPFAM" id="SSF53448">
    <property type="entry name" value="Nucleotide-diphospho-sugar transferases"/>
    <property type="match status" value="1"/>
</dbReference>
<dbReference type="PANTHER" id="PTHR43685">
    <property type="entry name" value="GLYCOSYLTRANSFERASE"/>
    <property type="match status" value="1"/>
</dbReference>
<dbReference type="Pfam" id="PF10111">
    <property type="entry name" value="Glyco_tranf_2_2"/>
    <property type="match status" value="1"/>
</dbReference>
<keyword evidence="3" id="KW-1185">Reference proteome</keyword>
<dbReference type="InterPro" id="IPR019290">
    <property type="entry name" value="GlycosylTrfase-like_prok"/>
</dbReference>